<feature type="region of interest" description="Disordered" evidence="1">
    <location>
        <begin position="1"/>
        <end position="39"/>
    </location>
</feature>
<evidence type="ECO:0000313" key="3">
    <source>
        <dbReference type="Proteomes" id="UP000777438"/>
    </source>
</evidence>
<dbReference type="EMBL" id="JAGPYM010000012">
    <property type="protein sequence ID" value="KAH6888479.1"/>
    <property type="molecule type" value="Genomic_DNA"/>
</dbReference>
<evidence type="ECO:0000256" key="1">
    <source>
        <dbReference type="SAM" id="MobiDB-lite"/>
    </source>
</evidence>
<proteinExistence type="predicted"/>
<sequence length="328" mass="37238">MPPRATALLSGPSCDAPPEQKSSEPNTDNMPQQTREDSRRAQIKQLGKTVLLPLGKLEQRYISPQDLGALRVTSVKPLNFYTGAVGRKMGSGSSQSEQYIRPISRNQMLEWLNANEPWKVDGQRDIWVPSKASTAQHEANFLWNLIKTHLTSDRDGGPGLLFTQTPWLDIPEKRSIRFLERLDQGILDWQVKNVYQQAFKAPTANMFVNRSFNPEKPHVMTFLADSAPLQKDKISTSEMTALVYLTTNSSIQALYRQHRFYPATIVSASDRRVRVIQCVLDAERSMFEIRQTPIIDFEDGVWENSKNLKESYVALLGWLSSEAVGRTR</sequence>
<gene>
    <name evidence="2" type="ORF">B0T10DRAFT_548938</name>
</gene>
<name>A0A9P9ANQ8_9HYPO</name>
<comment type="caution">
    <text evidence="2">The sequence shown here is derived from an EMBL/GenBank/DDBJ whole genome shotgun (WGS) entry which is preliminary data.</text>
</comment>
<organism evidence="2 3">
    <name type="scientific">Thelonectria olida</name>
    <dbReference type="NCBI Taxonomy" id="1576542"/>
    <lineage>
        <taxon>Eukaryota</taxon>
        <taxon>Fungi</taxon>
        <taxon>Dikarya</taxon>
        <taxon>Ascomycota</taxon>
        <taxon>Pezizomycotina</taxon>
        <taxon>Sordariomycetes</taxon>
        <taxon>Hypocreomycetidae</taxon>
        <taxon>Hypocreales</taxon>
        <taxon>Nectriaceae</taxon>
        <taxon>Thelonectria</taxon>
    </lineage>
</organism>
<protein>
    <submittedName>
        <fullName evidence="2">Uncharacterized protein</fullName>
    </submittedName>
</protein>
<feature type="compositionally biased region" description="Polar residues" evidence="1">
    <location>
        <begin position="23"/>
        <end position="33"/>
    </location>
</feature>
<accession>A0A9P9ANQ8</accession>
<reference evidence="2 3" key="1">
    <citation type="journal article" date="2021" name="Nat. Commun.">
        <title>Genetic determinants of endophytism in the Arabidopsis root mycobiome.</title>
        <authorList>
            <person name="Mesny F."/>
            <person name="Miyauchi S."/>
            <person name="Thiergart T."/>
            <person name="Pickel B."/>
            <person name="Atanasova L."/>
            <person name="Karlsson M."/>
            <person name="Huettel B."/>
            <person name="Barry K.W."/>
            <person name="Haridas S."/>
            <person name="Chen C."/>
            <person name="Bauer D."/>
            <person name="Andreopoulos W."/>
            <person name="Pangilinan J."/>
            <person name="LaButti K."/>
            <person name="Riley R."/>
            <person name="Lipzen A."/>
            <person name="Clum A."/>
            <person name="Drula E."/>
            <person name="Henrissat B."/>
            <person name="Kohler A."/>
            <person name="Grigoriev I.V."/>
            <person name="Martin F.M."/>
            <person name="Hacquard S."/>
        </authorList>
    </citation>
    <scope>NUCLEOTIDE SEQUENCE [LARGE SCALE GENOMIC DNA]</scope>
    <source>
        <strain evidence="2 3">MPI-CAGE-CH-0241</strain>
    </source>
</reference>
<dbReference type="Proteomes" id="UP000777438">
    <property type="component" value="Unassembled WGS sequence"/>
</dbReference>
<dbReference type="OrthoDB" id="4870109at2759"/>
<evidence type="ECO:0000313" key="2">
    <source>
        <dbReference type="EMBL" id="KAH6888479.1"/>
    </source>
</evidence>
<keyword evidence="3" id="KW-1185">Reference proteome</keyword>
<dbReference type="AlphaFoldDB" id="A0A9P9ANQ8"/>